<feature type="compositionally biased region" description="Polar residues" evidence="1">
    <location>
        <begin position="229"/>
        <end position="241"/>
    </location>
</feature>
<dbReference type="PROSITE" id="PS50106">
    <property type="entry name" value="PDZ"/>
    <property type="match status" value="1"/>
</dbReference>
<dbReference type="SUPFAM" id="SSF50156">
    <property type="entry name" value="PDZ domain-like"/>
    <property type="match status" value="1"/>
</dbReference>
<dbReference type="Gene3D" id="1.10.555.10">
    <property type="entry name" value="Rho GTPase activation protein"/>
    <property type="match status" value="1"/>
</dbReference>
<feature type="compositionally biased region" description="Basic residues" evidence="1">
    <location>
        <begin position="301"/>
        <end position="319"/>
    </location>
</feature>
<name>A0AAJ6VXE0_9ACAR</name>
<dbReference type="InterPro" id="IPR001478">
    <property type="entry name" value="PDZ"/>
</dbReference>
<dbReference type="GeneID" id="100901488"/>
<dbReference type="InterPro" id="IPR000198">
    <property type="entry name" value="RhoGAP_dom"/>
</dbReference>
<reference evidence="5" key="1">
    <citation type="submission" date="2025-08" db="UniProtKB">
        <authorList>
            <consortium name="RefSeq"/>
        </authorList>
    </citation>
    <scope>IDENTIFICATION</scope>
</reference>
<dbReference type="KEGG" id="goe:100901488"/>
<feature type="region of interest" description="Disordered" evidence="1">
    <location>
        <begin position="974"/>
        <end position="1145"/>
    </location>
</feature>
<feature type="compositionally biased region" description="Polar residues" evidence="1">
    <location>
        <begin position="1079"/>
        <end position="1091"/>
    </location>
</feature>
<dbReference type="AlphaFoldDB" id="A0AAJ6VXE0"/>
<feature type="region of interest" description="Disordered" evidence="1">
    <location>
        <begin position="589"/>
        <end position="618"/>
    </location>
</feature>
<feature type="compositionally biased region" description="Low complexity" evidence="1">
    <location>
        <begin position="332"/>
        <end position="347"/>
    </location>
</feature>
<feature type="compositionally biased region" description="Polar residues" evidence="1">
    <location>
        <begin position="921"/>
        <end position="939"/>
    </location>
</feature>
<feature type="compositionally biased region" description="Basic and acidic residues" evidence="1">
    <location>
        <begin position="1092"/>
        <end position="1101"/>
    </location>
</feature>
<dbReference type="InterPro" id="IPR008936">
    <property type="entry name" value="Rho_GTPase_activation_prot"/>
</dbReference>
<evidence type="ECO:0000313" key="5">
    <source>
        <dbReference type="RefSeq" id="XP_003741577.2"/>
    </source>
</evidence>
<feature type="compositionally biased region" description="Polar residues" evidence="1">
    <location>
        <begin position="594"/>
        <end position="603"/>
    </location>
</feature>
<evidence type="ECO:0000256" key="1">
    <source>
        <dbReference type="SAM" id="MobiDB-lite"/>
    </source>
</evidence>
<sequence>MSNHVASTRPLLKSGESSNEIIFSIRNDTRSSEGSVSEVTDSGAPGGADEATPEEDDDEDEVGGGELRWKRSRCVKIEKRAEGFGFTLRNVVIYPSDIHKIANALGKRPRDVEPSWIEGKPLDAVLVREVRESGAAQSAGLRPGDRIVAHEGRPIDSYSKFVARIHLCSTILEVTVISGADDPLSCGLWASGLGSGLSRSVNATGVGGPRPNQRSHWLSSSLAPRPYLSTYQRGNSTQPRSLPNHGRIHSSPINQSTVSLTESTTGGSVSGAESEMSLSMPSIPIPPSCSVPSRLDSTLKPQRKKRRDKNKSKHTKKDSKRISGQKDEESRSSSLSSLGPPSPAGTTSVAAKLQLFEGGQGFLARSMEKLKLYRSELTRMASPPPNTVQVRTAQFEKVGVGIAADRKGTTSPPPGATLKKLKTLFTEKSVGGGCAVKVLRCPEGGKKLDHSWRPAEVLTETVEGRLMLKIVTDKDSINVILNRLLADQAGSNLSVDFATLDYVKRRKNVLRLSSASASLASVVRDCALCPEKDSYTDFEFLIQCDTPVTMHNICSVINAGCSESVKIAPSVIERAAAFDRRFFKNHRNHPGYKSISSGASVQRSKSRRASVGDEPSLVLSRAPGSKEKGLSIGVPLANCRMSTEDSAVPWIVVHCCKIIESKGLDVTGIYRVPGNSAAVQHLTQVVNLANGKNMNLNDSKWADVNVVTSLLKSFFRLLPEPLLTSTLYNHFIAIDKIPDCRNRLGGIQALIQKLPPSHFETLRYFCMHLQRVAARSETNKMDSRNLSIVLGPTLVRDSISGGQCSMLSMISDMQHQCHITETLINYADYLFYSPRCGEPSSVLASLIDLDPLPSSSSSESLVSKGDKLGPFSRALSSKLSLLPGTPTPILSVKQKIMSFECGKCPVLEETGLSCSFPPSPSKTSSAFPDDSFSSLTSSVDDPMSMSYHERRVLAKEKAKVFEEETRAVLEKKAFRSRDQKMSREQTERRWQEVKRQATLLTRDNSDDDNIDKENQSSQNVESCLSPLNAAPASGVDERDSLRSAVPPRNVEQKEEEKVMLRTRSGKNLHRGNRYGVVYSPNSSKILKSIVQSEERSREGSQRKKSRLERRHTIAGSHSNSHQQPADKSLSRTPSERKPKMHRSTT</sequence>
<feature type="domain" description="Rho-GAP" evidence="3">
    <location>
        <begin position="634"/>
        <end position="831"/>
    </location>
</feature>
<dbReference type="PROSITE" id="PS50238">
    <property type="entry name" value="RHOGAP"/>
    <property type="match status" value="1"/>
</dbReference>
<dbReference type="SMART" id="SM00228">
    <property type="entry name" value="PDZ"/>
    <property type="match status" value="1"/>
</dbReference>
<feature type="compositionally biased region" description="Basic and acidic residues" evidence="1">
    <location>
        <begin position="1050"/>
        <end position="1059"/>
    </location>
</feature>
<dbReference type="RefSeq" id="XP_003741577.2">
    <property type="nucleotide sequence ID" value="XM_003741529.2"/>
</dbReference>
<dbReference type="Proteomes" id="UP000694867">
    <property type="component" value="Unplaced"/>
</dbReference>
<feature type="compositionally biased region" description="Acidic residues" evidence="1">
    <location>
        <begin position="51"/>
        <end position="63"/>
    </location>
</feature>
<organism evidence="4 5">
    <name type="scientific">Galendromus occidentalis</name>
    <name type="common">western predatory mite</name>
    <dbReference type="NCBI Taxonomy" id="34638"/>
    <lineage>
        <taxon>Eukaryota</taxon>
        <taxon>Metazoa</taxon>
        <taxon>Ecdysozoa</taxon>
        <taxon>Arthropoda</taxon>
        <taxon>Chelicerata</taxon>
        <taxon>Arachnida</taxon>
        <taxon>Acari</taxon>
        <taxon>Parasitiformes</taxon>
        <taxon>Mesostigmata</taxon>
        <taxon>Gamasina</taxon>
        <taxon>Phytoseioidea</taxon>
        <taxon>Phytoseiidae</taxon>
        <taxon>Typhlodrominae</taxon>
        <taxon>Galendromus</taxon>
    </lineage>
</organism>
<dbReference type="GO" id="GO:0007165">
    <property type="term" value="P:signal transduction"/>
    <property type="evidence" value="ECO:0007669"/>
    <property type="project" value="InterPro"/>
</dbReference>
<feature type="region of interest" description="Disordered" evidence="1">
    <location>
        <begin position="918"/>
        <end position="941"/>
    </location>
</feature>
<dbReference type="Pfam" id="PF00620">
    <property type="entry name" value="RhoGAP"/>
    <property type="match status" value="1"/>
</dbReference>
<dbReference type="PANTHER" id="PTHR23175">
    <property type="entry name" value="PDZ DOMAIN-CONTAINING PROTEIN"/>
    <property type="match status" value="1"/>
</dbReference>
<evidence type="ECO:0000313" key="4">
    <source>
        <dbReference type="Proteomes" id="UP000694867"/>
    </source>
</evidence>
<feature type="compositionally biased region" description="Basic and acidic residues" evidence="1">
    <location>
        <begin position="974"/>
        <end position="995"/>
    </location>
</feature>
<feature type="compositionally biased region" description="Low complexity" evidence="1">
    <location>
        <begin position="273"/>
        <end position="282"/>
    </location>
</feature>
<evidence type="ECO:0000259" key="3">
    <source>
        <dbReference type="PROSITE" id="PS50238"/>
    </source>
</evidence>
<dbReference type="SUPFAM" id="SSF48350">
    <property type="entry name" value="GTPase activation domain, GAP"/>
    <property type="match status" value="1"/>
</dbReference>
<dbReference type="SMART" id="SM00324">
    <property type="entry name" value="RhoGAP"/>
    <property type="match status" value="1"/>
</dbReference>
<dbReference type="Gene3D" id="2.30.42.10">
    <property type="match status" value="1"/>
</dbReference>
<proteinExistence type="predicted"/>
<feature type="region of interest" description="Disordered" evidence="1">
    <location>
        <begin position="228"/>
        <end position="347"/>
    </location>
</feature>
<gene>
    <name evidence="5" type="primary">LOC100901488</name>
</gene>
<feature type="compositionally biased region" description="Polar residues" evidence="1">
    <location>
        <begin position="1115"/>
        <end position="1125"/>
    </location>
</feature>
<keyword evidence="4" id="KW-1185">Reference proteome</keyword>
<dbReference type="InterPro" id="IPR036034">
    <property type="entry name" value="PDZ_sf"/>
</dbReference>
<feature type="domain" description="PDZ" evidence="2">
    <location>
        <begin position="74"/>
        <end position="159"/>
    </location>
</feature>
<feature type="compositionally biased region" description="Basic residues" evidence="1">
    <location>
        <begin position="1063"/>
        <end position="1072"/>
    </location>
</feature>
<protein>
    <submittedName>
        <fullName evidence="5">Uncharacterized protein LOC100901488</fullName>
    </submittedName>
</protein>
<accession>A0AAJ6VXE0</accession>
<feature type="region of interest" description="Disordered" evidence="1">
    <location>
        <begin position="23"/>
        <end position="65"/>
    </location>
</feature>
<evidence type="ECO:0000259" key="2">
    <source>
        <dbReference type="PROSITE" id="PS50106"/>
    </source>
</evidence>
<feature type="compositionally biased region" description="Basic and acidic residues" evidence="1">
    <location>
        <begin position="320"/>
        <end position="331"/>
    </location>
</feature>
<feature type="compositionally biased region" description="Polar residues" evidence="1">
    <location>
        <begin position="251"/>
        <end position="267"/>
    </location>
</feature>
<dbReference type="PANTHER" id="PTHR23175:SF23">
    <property type="entry name" value="PDZ DOMAIN-CONTAINING PROTEIN"/>
    <property type="match status" value="1"/>
</dbReference>